<sequence>MGKTLYTLLLCLALAPATALAQDSGQTGTDATEGVVGDSTTPDDGGLSLGTPESDGPQVGDTYVAGEFTDWQLRCVRAEDGNDPCQLYQLLADDQGNAVAEINIFALPAGQEAAAGATVITPLETLLTAQLRLAIDGGEARRYPFAFCTQIGCYARLGFRAEEIEQLKRGASGTVTLVSAALPTEPVALKVSLSGFTAGWNALSGAQ</sequence>
<dbReference type="EMBL" id="WUPT01000001">
    <property type="protein sequence ID" value="MXQ06934.1"/>
    <property type="molecule type" value="Genomic_DNA"/>
</dbReference>
<protein>
    <submittedName>
        <fullName evidence="3">Invasion associated locus B family protein</fullName>
    </submittedName>
</protein>
<dbReference type="InterPro" id="IPR010642">
    <property type="entry name" value="Invasion_prot_B"/>
</dbReference>
<accession>A0A7C9MVM1</accession>
<dbReference type="Gene3D" id="2.60.40.1880">
    <property type="entry name" value="Invasion associated locus B (IalB) protein"/>
    <property type="match status" value="1"/>
</dbReference>
<dbReference type="Proteomes" id="UP000480350">
    <property type="component" value="Unassembled WGS sequence"/>
</dbReference>
<name>A0A7C9MVM1_9RHOB</name>
<evidence type="ECO:0000256" key="2">
    <source>
        <dbReference type="SAM" id="SignalP"/>
    </source>
</evidence>
<dbReference type="RefSeq" id="WP_160762845.1">
    <property type="nucleotide sequence ID" value="NZ_WUPT01000001.1"/>
</dbReference>
<comment type="caution">
    <text evidence="3">The sequence shown here is derived from an EMBL/GenBank/DDBJ whole genome shotgun (WGS) entry which is preliminary data.</text>
</comment>
<feature type="region of interest" description="Disordered" evidence="1">
    <location>
        <begin position="22"/>
        <end position="59"/>
    </location>
</feature>
<evidence type="ECO:0000313" key="4">
    <source>
        <dbReference type="Proteomes" id="UP000480350"/>
    </source>
</evidence>
<gene>
    <name evidence="3" type="ORF">GQ651_03645</name>
</gene>
<keyword evidence="4" id="KW-1185">Reference proteome</keyword>
<dbReference type="AlphaFoldDB" id="A0A7C9MVM1"/>
<proteinExistence type="predicted"/>
<feature type="chain" id="PRO_5028834752" evidence="2">
    <location>
        <begin position="22"/>
        <end position="207"/>
    </location>
</feature>
<dbReference type="InterPro" id="IPR038696">
    <property type="entry name" value="IalB_sf"/>
</dbReference>
<reference evidence="3 4" key="1">
    <citation type="submission" date="2019-12" db="EMBL/GenBank/DDBJ databases">
        <authorList>
            <person name="Lee S.D."/>
        </authorList>
    </citation>
    <scope>NUCLEOTIDE SEQUENCE [LARGE SCALE GENOMIC DNA]</scope>
    <source>
        <strain evidence="3 4">GH1-50</strain>
    </source>
</reference>
<organism evidence="3 4">
    <name type="scientific">Kangsaoukella pontilimi</name>
    <dbReference type="NCBI Taxonomy" id="2691042"/>
    <lineage>
        <taxon>Bacteria</taxon>
        <taxon>Pseudomonadati</taxon>
        <taxon>Pseudomonadota</taxon>
        <taxon>Alphaproteobacteria</taxon>
        <taxon>Rhodobacterales</taxon>
        <taxon>Paracoccaceae</taxon>
        <taxon>Kangsaoukella</taxon>
    </lineage>
</organism>
<feature type="signal peptide" evidence="2">
    <location>
        <begin position="1"/>
        <end position="21"/>
    </location>
</feature>
<evidence type="ECO:0000313" key="3">
    <source>
        <dbReference type="EMBL" id="MXQ06934.1"/>
    </source>
</evidence>
<evidence type="ECO:0000256" key="1">
    <source>
        <dbReference type="SAM" id="MobiDB-lite"/>
    </source>
</evidence>
<keyword evidence="2" id="KW-0732">Signal</keyword>
<dbReference type="Pfam" id="PF06776">
    <property type="entry name" value="IalB"/>
    <property type="match status" value="1"/>
</dbReference>
<reference evidence="3 4" key="2">
    <citation type="submission" date="2020-03" db="EMBL/GenBank/DDBJ databases">
        <title>Kangsaoukella pontilimi gen. nov., sp. nov., a new member of the family Rhodobacteraceae isolated from a tidal mudflat.</title>
        <authorList>
            <person name="Kim I.S."/>
        </authorList>
    </citation>
    <scope>NUCLEOTIDE SEQUENCE [LARGE SCALE GENOMIC DNA]</scope>
    <source>
        <strain evidence="3 4">GH1-50</strain>
    </source>
</reference>